<dbReference type="Gene3D" id="3.30.2090.10">
    <property type="entry name" value="Multidrug efflux transporter AcrB TolC docking domain, DN and DC subdomains"/>
    <property type="match status" value="2"/>
</dbReference>
<dbReference type="Gene3D" id="3.30.70.1440">
    <property type="entry name" value="Multidrug efflux transporter AcrB pore domain"/>
    <property type="match status" value="1"/>
</dbReference>
<dbReference type="Pfam" id="PF00873">
    <property type="entry name" value="ACR_tran"/>
    <property type="match status" value="1"/>
</dbReference>
<gene>
    <name evidence="3" type="ORF">ACFQ19_10875</name>
</gene>
<keyword evidence="2" id="KW-0812">Transmembrane</keyword>
<feature type="transmembrane region" description="Helical" evidence="2">
    <location>
        <begin position="360"/>
        <end position="379"/>
    </location>
</feature>
<name>A0ABW3NG37_9BACI</name>
<dbReference type="PANTHER" id="PTHR32063">
    <property type="match status" value="1"/>
</dbReference>
<dbReference type="Gene3D" id="1.20.1640.10">
    <property type="entry name" value="Multidrug efflux transporter AcrB transmembrane domain"/>
    <property type="match status" value="2"/>
</dbReference>
<dbReference type="RefSeq" id="WP_379592108.1">
    <property type="nucleotide sequence ID" value="NZ_JBHTKK010000012.1"/>
</dbReference>
<feature type="transmembrane region" description="Helical" evidence="2">
    <location>
        <begin position="852"/>
        <end position="871"/>
    </location>
</feature>
<dbReference type="PANTHER" id="PTHR32063:SF0">
    <property type="entry name" value="SWARMING MOTILITY PROTEIN SWRC"/>
    <property type="match status" value="1"/>
</dbReference>
<reference evidence="4" key="1">
    <citation type="journal article" date="2019" name="Int. J. Syst. Evol. Microbiol.">
        <title>The Global Catalogue of Microorganisms (GCM) 10K type strain sequencing project: providing services to taxonomists for standard genome sequencing and annotation.</title>
        <authorList>
            <consortium name="The Broad Institute Genomics Platform"/>
            <consortium name="The Broad Institute Genome Sequencing Center for Infectious Disease"/>
            <person name="Wu L."/>
            <person name="Ma J."/>
        </authorList>
    </citation>
    <scope>NUCLEOTIDE SEQUENCE [LARGE SCALE GENOMIC DNA]</scope>
    <source>
        <strain evidence="4">CCUG 56608</strain>
    </source>
</reference>
<feature type="compositionally biased region" description="Acidic residues" evidence="1">
    <location>
        <begin position="1046"/>
        <end position="1055"/>
    </location>
</feature>
<evidence type="ECO:0000256" key="1">
    <source>
        <dbReference type="SAM" id="MobiDB-lite"/>
    </source>
</evidence>
<protein>
    <submittedName>
        <fullName evidence="3">Efflux RND transporter permease subunit</fullName>
    </submittedName>
</protein>
<dbReference type="SUPFAM" id="SSF82714">
    <property type="entry name" value="Multidrug efflux transporter AcrB TolC docking domain, DN and DC subdomains"/>
    <property type="match status" value="2"/>
</dbReference>
<feature type="transmembrane region" description="Helical" evidence="2">
    <location>
        <begin position="391"/>
        <end position="411"/>
    </location>
</feature>
<dbReference type="EMBL" id="JBHTKK010000012">
    <property type="protein sequence ID" value="MFD1066527.1"/>
    <property type="molecule type" value="Genomic_DNA"/>
</dbReference>
<keyword evidence="4" id="KW-1185">Reference proteome</keyword>
<dbReference type="SUPFAM" id="SSF82866">
    <property type="entry name" value="Multidrug efflux transporter AcrB transmembrane domain"/>
    <property type="match status" value="2"/>
</dbReference>
<evidence type="ECO:0000313" key="4">
    <source>
        <dbReference type="Proteomes" id="UP001597041"/>
    </source>
</evidence>
<accession>A0ABW3NG37</accession>
<sequence>MKNLSNFSIKRPKFTIVVMLVLLILGGVSLTRLPIQMMPDINPPVAVVATSYPGAGPEEVLDNVTEPLEEDLSTVTGLQNISSQSQEASSMVFLEFDYDMTIDEVENEITRTMDSAELPEQAEDPSFIEFDISMMPSIQMAATSTNGDTVEFENQVNDLANELESIQGVASININGLMDREVAVELDTDSLSDYNLSQSDIAGMIESNNISMPIDTIEDTDQGYNISTRTTNELEGLDELRDLVLLDMSDEEVTLDDVADVSISEDNGGVITRYNEEDAVQLEMMLADGANASSVNAEFNEELDTLLEDDEYEQLSVSTLYDEGEYIDMAIDSIYISLISGAVLAMFVLFAFLRNLKAPLIIGLSIPFSVITTFALLFFTNISINMMTLGGLALGIGMLLDNSIVVIENIYRHLSMGKTPKQAAREGTREVFTAILASTLTTASVFLPVVFVTGLVGQLFTPLAITVVFSLLASLFVAVTVVPMLASRILTEPKNMDESKRKQKGYMKRLRRASAWTLRHRVAVLVTAVVLFVAGAVGLTVQGMEFMPEQDEGFLTVEVEKEQGTLLEDTQDTVEDIEAELDNHNEVDAYLSTTGSSGMMSFTDESNSATVSVQLTDASERDMTTSDFINEVEDDIQDIDSSAEIDVVPMSQASAGEPNTVVLNLSDDDEERLDEAETDVIDALEEEEDINSVTSSNEGTVEELQVVVDREEARANGLQPAQVGEALYEATNGVEASTIEENDGFTTINVKYPADVLESEAAFENISIANEEGDYVELGDVASLEEGESPTLINRDEMEDTRELTISFSDSLSLNEASQLIENEIDDLDLHEDTEHSMGGDMEMLNDAIPQLMLAIALGIVFIYLVMVAQFESFKAPFAVIMTIPLAFIGVALSLLITNNPLSVIAMVGLILLIGIVVNNAILIVDYIQQQKEKGMSAYEAIEVSVQDRFRPILITAITTILGMLPLTLELGEGMEGIAPMGIVVIGGLTASTFLTLFVIPIIYSFIDPETRKMNKKYMTPDGEIITQRQVDERKQQEAAASSEQEKEEANDDSEKDQSDENPNQKE</sequence>
<feature type="transmembrane region" description="Helical" evidence="2">
    <location>
        <begin position="904"/>
        <end position="928"/>
    </location>
</feature>
<feature type="transmembrane region" description="Helical" evidence="2">
    <location>
        <begin position="949"/>
        <end position="969"/>
    </location>
</feature>
<feature type="transmembrane region" description="Helical" evidence="2">
    <location>
        <begin position="878"/>
        <end position="898"/>
    </location>
</feature>
<feature type="region of interest" description="Disordered" evidence="1">
    <location>
        <begin position="1020"/>
        <end position="1067"/>
    </location>
</feature>
<keyword evidence="2" id="KW-1133">Transmembrane helix</keyword>
<dbReference type="PRINTS" id="PR00702">
    <property type="entry name" value="ACRIFLAVINRP"/>
</dbReference>
<dbReference type="InterPro" id="IPR001036">
    <property type="entry name" value="Acrflvin-R"/>
</dbReference>
<dbReference type="Gene3D" id="3.30.70.1430">
    <property type="entry name" value="Multidrug efflux transporter AcrB pore domain"/>
    <property type="match status" value="2"/>
</dbReference>
<feature type="compositionally biased region" description="Basic and acidic residues" evidence="1">
    <location>
        <begin position="1056"/>
        <end position="1067"/>
    </location>
</feature>
<dbReference type="Gene3D" id="3.30.70.1320">
    <property type="entry name" value="Multidrug efflux transporter AcrB pore domain like"/>
    <property type="match status" value="1"/>
</dbReference>
<dbReference type="Proteomes" id="UP001597041">
    <property type="component" value="Unassembled WGS sequence"/>
</dbReference>
<feature type="transmembrane region" description="Helical" evidence="2">
    <location>
        <begin position="431"/>
        <end position="457"/>
    </location>
</feature>
<feature type="transmembrane region" description="Helical" evidence="2">
    <location>
        <begin position="463"/>
        <end position="486"/>
    </location>
</feature>
<dbReference type="SUPFAM" id="SSF82693">
    <property type="entry name" value="Multidrug efflux transporter AcrB pore domain, PN1, PN2, PC1 and PC2 subdomains"/>
    <property type="match status" value="3"/>
</dbReference>
<organism evidence="3 4">
    <name type="scientific">Oceanobacillus locisalsi</name>
    <dbReference type="NCBI Taxonomy" id="546107"/>
    <lineage>
        <taxon>Bacteria</taxon>
        <taxon>Bacillati</taxon>
        <taxon>Bacillota</taxon>
        <taxon>Bacilli</taxon>
        <taxon>Bacillales</taxon>
        <taxon>Bacillaceae</taxon>
        <taxon>Oceanobacillus</taxon>
    </lineage>
</organism>
<feature type="transmembrane region" description="Helical" evidence="2">
    <location>
        <begin position="981"/>
        <end position="1007"/>
    </location>
</feature>
<feature type="transmembrane region" description="Helical" evidence="2">
    <location>
        <begin position="334"/>
        <end position="353"/>
    </location>
</feature>
<evidence type="ECO:0000256" key="2">
    <source>
        <dbReference type="SAM" id="Phobius"/>
    </source>
</evidence>
<evidence type="ECO:0000313" key="3">
    <source>
        <dbReference type="EMBL" id="MFD1066527.1"/>
    </source>
</evidence>
<proteinExistence type="predicted"/>
<comment type="caution">
    <text evidence="3">The sequence shown here is derived from an EMBL/GenBank/DDBJ whole genome shotgun (WGS) entry which is preliminary data.</text>
</comment>
<keyword evidence="2" id="KW-0472">Membrane</keyword>
<dbReference type="InterPro" id="IPR027463">
    <property type="entry name" value="AcrB_DN_DC_subdom"/>
</dbReference>
<feature type="transmembrane region" description="Helical" evidence="2">
    <location>
        <begin position="522"/>
        <end position="541"/>
    </location>
</feature>